<organism evidence="1 2">
    <name type="scientific">Exocentrus adspersus</name>
    <dbReference type="NCBI Taxonomy" id="1586481"/>
    <lineage>
        <taxon>Eukaryota</taxon>
        <taxon>Metazoa</taxon>
        <taxon>Ecdysozoa</taxon>
        <taxon>Arthropoda</taxon>
        <taxon>Hexapoda</taxon>
        <taxon>Insecta</taxon>
        <taxon>Pterygota</taxon>
        <taxon>Neoptera</taxon>
        <taxon>Endopterygota</taxon>
        <taxon>Coleoptera</taxon>
        <taxon>Polyphaga</taxon>
        <taxon>Cucujiformia</taxon>
        <taxon>Chrysomeloidea</taxon>
        <taxon>Cerambycidae</taxon>
        <taxon>Lamiinae</taxon>
        <taxon>Acanthocinini</taxon>
        <taxon>Exocentrus</taxon>
    </lineage>
</organism>
<name>A0AAV8WGB1_9CUCU</name>
<dbReference type="InterPro" id="IPR053084">
    <property type="entry name" value="AKAP"/>
</dbReference>
<dbReference type="Pfam" id="PF14469">
    <property type="entry name" value="AKAP28"/>
    <property type="match status" value="1"/>
</dbReference>
<gene>
    <name evidence="1" type="ORF">NQ315_009302</name>
</gene>
<reference evidence="1 2" key="1">
    <citation type="journal article" date="2023" name="Insect Mol. Biol.">
        <title>Genome sequencing provides insights into the evolution of gene families encoding plant cell wall-degrading enzymes in longhorned beetles.</title>
        <authorList>
            <person name="Shin N.R."/>
            <person name="Okamura Y."/>
            <person name="Kirsch R."/>
            <person name="Pauchet Y."/>
        </authorList>
    </citation>
    <scope>NUCLEOTIDE SEQUENCE [LARGE SCALE GENOMIC DNA]</scope>
    <source>
        <strain evidence="1">EAD_L_NR</strain>
    </source>
</reference>
<dbReference type="GO" id="GO:0034237">
    <property type="term" value="F:protein kinase A regulatory subunit binding"/>
    <property type="evidence" value="ECO:0007669"/>
    <property type="project" value="TreeGrafter"/>
</dbReference>
<dbReference type="PANTHER" id="PTHR35075:SF1">
    <property type="entry name" value="A-KINASE ANCHOR PROTEIN 14"/>
    <property type="match status" value="1"/>
</dbReference>
<dbReference type="EMBL" id="JANEYG010000001">
    <property type="protein sequence ID" value="KAJ8925468.1"/>
    <property type="molecule type" value="Genomic_DNA"/>
</dbReference>
<keyword evidence="2" id="KW-1185">Reference proteome</keyword>
<evidence type="ECO:0000313" key="1">
    <source>
        <dbReference type="EMBL" id="KAJ8925468.1"/>
    </source>
</evidence>
<sequence length="266" mass="30394">MDPSENTNLSPLESTFQNFSETPISAHLYDAESGETSEKTPEKEKFVRVVSIALSSFLSGNLSITSDFIDLNLCDQYCDIITFSKRFVDGILEEAEGLINKHSKKSSLPIGNIPIQLNRNRESAEFYPVIVEYERPKFSVWPSIAEFTIELGAEKIDEYLSSFSTNEDWLYIIYYLGNEIDATSHYYKYEAVWSLPSPEYPIAQATASVFFTIEVSDVLPPRCIVSVTFQFESFQFTHTPGVTDFSEEWLNYILDSKIGVYKKIKY</sequence>
<dbReference type="InterPro" id="IPR025663">
    <property type="entry name" value="AKAP_28"/>
</dbReference>
<protein>
    <submittedName>
        <fullName evidence="1">Uncharacterized protein</fullName>
    </submittedName>
</protein>
<dbReference type="Proteomes" id="UP001159042">
    <property type="component" value="Unassembled WGS sequence"/>
</dbReference>
<accession>A0AAV8WGB1</accession>
<evidence type="ECO:0000313" key="2">
    <source>
        <dbReference type="Proteomes" id="UP001159042"/>
    </source>
</evidence>
<dbReference type="PANTHER" id="PTHR35075">
    <property type="entry name" value="A-KINASE ANCHOR PROTEIN 14"/>
    <property type="match status" value="1"/>
</dbReference>
<dbReference type="AlphaFoldDB" id="A0AAV8WGB1"/>
<comment type="caution">
    <text evidence="1">The sequence shown here is derived from an EMBL/GenBank/DDBJ whole genome shotgun (WGS) entry which is preliminary data.</text>
</comment>
<proteinExistence type="predicted"/>
<dbReference type="GO" id="GO:0005952">
    <property type="term" value="C:cAMP-dependent protein kinase complex"/>
    <property type="evidence" value="ECO:0007669"/>
    <property type="project" value="TreeGrafter"/>
</dbReference>